<dbReference type="GO" id="GO:0005302">
    <property type="term" value="F:L-tyrosine transmembrane transporter activity"/>
    <property type="evidence" value="ECO:0007669"/>
    <property type="project" value="TreeGrafter"/>
</dbReference>
<protein>
    <submittedName>
        <fullName evidence="8">Vacuolar amino acid transporter 7</fullName>
    </submittedName>
</protein>
<evidence type="ECO:0000256" key="6">
    <source>
        <dbReference type="SAM" id="Phobius"/>
    </source>
</evidence>
<keyword evidence="3 6" id="KW-0812">Transmembrane</keyword>
<comment type="caution">
    <text evidence="8">The sequence shown here is derived from an EMBL/GenBank/DDBJ whole genome shotgun (WGS) entry which is preliminary data.</text>
</comment>
<evidence type="ECO:0000313" key="9">
    <source>
        <dbReference type="Proteomes" id="UP000095728"/>
    </source>
</evidence>
<dbReference type="Proteomes" id="UP000095728">
    <property type="component" value="Unassembled WGS sequence"/>
</dbReference>
<name>A0A1E5RNJ8_9ASCO</name>
<feature type="transmembrane region" description="Helical" evidence="6">
    <location>
        <begin position="119"/>
        <end position="137"/>
    </location>
</feature>
<feature type="transmembrane region" description="Helical" evidence="6">
    <location>
        <begin position="77"/>
        <end position="104"/>
    </location>
</feature>
<dbReference type="OrthoDB" id="438545at2759"/>
<feature type="transmembrane region" description="Helical" evidence="6">
    <location>
        <begin position="184"/>
        <end position="205"/>
    </location>
</feature>
<feature type="transmembrane region" description="Helical" evidence="6">
    <location>
        <begin position="226"/>
        <end position="245"/>
    </location>
</feature>
<comment type="similarity">
    <text evidence="2">Belongs to the amino acid/polyamine transporter 2 family.</text>
</comment>
<dbReference type="GO" id="GO:0005313">
    <property type="term" value="F:L-glutamate transmembrane transporter activity"/>
    <property type="evidence" value="ECO:0007669"/>
    <property type="project" value="TreeGrafter"/>
</dbReference>
<sequence length="458" mass="50188">MEYTATVLSSSVNLTKTIVGAGLLAIPFAYSKDGIFVGLLLTIIAATATAYGLSLLGKSSKMLDNPRTSSFFTLCSITYPQFTLVFDFAMFVQCFGCALSYLVLVGDVFPSVLGQDREFWIYSSLVIIVPLCLLKNLDSLRYSSMLGLLAIAYIVLFIIIRFFIAFPSLDFQDLGISWFKINSYSGMMSTFSILIFGFTASMNMFSICNELEHNSLKNIDKVIGNSVGVACFLFVVVGTTGYLSFGSDVKGNVILNYNPDSVFTKIGQFSLGSVIILSFPLLFHPLRIATNNMVFSIEQILGKKFAFFKNPMDAVTNTPDNEEQAPLIHRTVTQETTNSLRRQNTASSSLVLDATSFVQEAEAFQVPFTNFRFYIITALLLASLYMLGLNVQGFALVLSLVGATGSTSISFILPGLLGYKLFKNETNSKAIITGSIVCIALGFTVMFVSVFATLYFPQ</sequence>
<dbReference type="GO" id="GO:0015194">
    <property type="term" value="F:L-serine transmembrane transporter activity"/>
    <property type="evidence" value="ECO:0007669"/>
    <property type="project" value="TreeGrafter"/>
</dbReference>
<comment type="subcellular location">
    <subcellularLocation>
        <location evidence="1">Vacuole membrane</location>
        <topology evidence="1">Multi-pass membrane protein</topology>
    </subcellularLocation>
</comment>
<accession>A0A1E5RNJ8</accession>
<feature type="transmembrane region" description="Helical" evidence="6">
    <location>
        <begin position="144"/>
        <end position="164"/>
    </location>
</feature>
<dbReference type="InterPro" id="IPR013057">
    <property type="entry name" value="AA_transpt_TM"/>
</dbReference>
<proteinExistence type="inferred from homology"/>
<gene>
    <name evidence="8" type="ORF">AWRI3579_g863</name>
</gene>
<evidence type="ECO:0000256" key="4">
    <source>
        <dbReference type="ARBA" id="ARBA00022989"/>
    </source>
</evidence>
<evidence type="ECO:0000259" key="7">
    <source>
        <dbReference type="Pfam" id="PF01490"/>
    </source>
</evidence>
<reference evidence="9" key="1">
    <citation type="journal article" date="2016" name="Genome Announc.">
        <title>Genome sequences of three species of Hanseniaspora isolated from spontaneous wine fermentations.</title>
        <authorList>
            <person name="Sternes P.R."/>
            <person name="Lee D."/>
            <person name="Kutyna D.R."/>
            <person name="Borneman A.R."/>
        </authorList>
    </citation>
    <scope>NUCLEOTIDE SEQUENCE [LARGE SCALE GENOMIC DNA]</scope>
    <source>
        <strain evidence="9">AWRI3579</strain>
    </source>
</reference>
<feature type="domain" description="Amino acid transporter transmembrane" evidence="7">
    <location>
        <begin position="4"/>
        <end position="453"/>
    </location>
</feature>
<keyword evidence="9" id="KW-1185">Reference proteome</keyword>
<dbReference type="Pfam" id="PF01490">
    <property type="entry name" value="Aa_trans"/>
    <property type="match status" value="1"/>
</dbReference>
<evidence type="ECO:0000256" key="1">
    <source>
        <dbReference type="ARBA" id="ARBA00004128"/>
    </source>
</evidence>
<keyword evidence="4 6" id="KW-1133">Transmembrane helix</keyword>
<evidence type="ECO:0000313" key="8">
    <source>
        <dbReference type="EMBL" id="OEJ88467.1"/>
    </source>
</evidence>
<dbReference type="GO" id="GO:0005290">
    <property type="term" value="F:L-histidine transmembrane transporter activity"/>
    <property type="evidence" value="ECO:0007669"/>
    <property type="project" value="TreeGrafter"/>
</dbReference>
<dbReference type="GO" id="GO:0015189">
    <property type="term" value="F:L-lysine transmembrane transporter activity"/>
    <property type="evidence" value="ECO:0007669"/>
    <property type="project" value="TreeGrafter"/>
</dbReference>
<feature type="transmembrane region" description="Helical" evidence="6">
    <location>
        <begin position="371"/>
        <end position="388"/>
    </location>
</feature>
<dbReference type="EMBL" id="LPNM01000005">
    <property type="protein sequence ID" value="OEJ88467.1"/>
    <property type="molecule type" value="Genomic_DNA"/>
</dbReference>
<feature type="transmembrane region" description="Helical" evidence="6">
    <location>
        <begin position="36"/>
        <end position="56"/>
    </location>
</feature>
<dbReference type="AlphaFoldDB" id="A0A1E5RNJ8"/>
<dbReference type="PANTHER" id="PTHR22950:SF224">
    <property type="entry name" value="VACUOLAR AMINO ACID TRANSPORTER 7"/>
    <property type="match status" value="1"/>
</dbReference>
<dbReference type="STRING" id="56408.A0A1E5RNJ8"/>
<dbReference type="InParanoid" id="A0A1E5RNJ8"/>
<dbReference type="PANTHER" id="PTHR22950">
    <property type="entry name" value="AMINO ACID TRANSPORTER"/>
    <property type="match status" value="1"/>
</dbReference>
<feature type="transmembrane region" description="Helical" evidence="6">
    <location>
        <begin position="394"/>
        <end position="419"/>
    </location>
</feature>
<keyword evidence="5 6" id="KW-0472">Membrane</keyword>
<feature type="transmembrane region" description="Helical" evidence="6">
    <location>
        <begin position="265"/>
        <end position="283"/>
    </location>
</feature>
<dbReference type="GO" id="GO:0061459">
    <property type="term" value="F:L-arginine transmembrane transporter activity"/>
    <property type="evidence" value="ECO:0007669"/>
    <property type="project" value="TreeGrafter"/>
</dbReference>
<organism evidence="8 9">
    <name type="scientific">Hanseniaspora osmophila</name>
    <dbReference type="NCBI Taxonomy" id="56408"/>
    <lineage>
        <taxon>Eukaryota</taxon>
        <taxon>Fungi</taxon>
        <taxon>Dikarya</taxon>
        <taxon>Ascomycota</taxon>
        <taxon>Saccharomycotina</taxon>
        <taxon>Saccharomycetes</taxon>
        <taxon>Saccharomycodales</taxon>
        <taxon>Saccharomycodaceae</taxon>
        <taxon>Hanseniaspora</taxon>
    </lineage>
</organism>
<evidence type="ECO:0000256" key="2">
    <source>
        <dbReference type="ARBA" id="ARBA00008066"/>
    </source>
</evidence>
<dbReference type="FunCoup" id="A0A1E5RNJ8">
    <property type="interactions" value="241"/>
</dbReference>
<dbReference type="GO" id="GO:0000329">
    <property type="term" value="C:fungal-type vacuole membrane"/>
    <property type="evidence" value="ECO:0007669"/>
    <property type="project" value="TreeGrafter"/>
</dbReference>
<feature type="transmembrane region" description="Helical" evidence="6">
    <location>
        <begin position="12"/>
        <end position="30"/>
    </location>
</feature>
<evidence type="ECO:0000256" key="5">
    <source>
        <dbReference type="ARBA" id="ARBA00023136"/>
    </source>
</evidence>
<evidence type="ECO:0000256" key="3">
    <source>
        <dbReference type="ARBA" id="ARBA00022692"/>
    </source>
</evidence>
<feature type="transmembrane region" description="Helical" evidence="6">
    <location>
        <begin position="431"/>
        <end position="456"/>
    </location>
</feature>